<evidence type="ECO:0000313" key="3">
    <source>
        <dbReference type="Proteomes" id="UP000279995"/>
    </source>
</evidence>
<dbReference type="EMBL" id="CP033067">
    <property type="protein sequence ID" value="AYM89089.1"/>
    <property type="molecule type" value="Genomic_DNA"/>
</dbReference>
<dbReference type="Proteomes" id="UP000279995">
    <property type="component" value="Plasmid unnamed"/>
</dbReference>
<accession>A0AAD0U316</accession>
<organism evidence="2 3">
    <name type="scientific">Pseudoalteromonas agarivorans</name>
    <dbReference type="NCBI Taxonomy" id="176102"/>
    <lineage>
        <taxon>Bacteria</taxon>
        <taxon>Pseudomonadati</taxon>
        <taxon>Pseudomonadota</taxon>
        <taxon>Gammaproteobacteria</taxon>
        <taxon>Alteromonadales</taxon>
        <taxon>Pseudoalteromonadaceae</taxon>
        <taxon>Pseudoalteromonas</taxon>
    </lineage>
</organism>
<name>A0AAD0U316_9GAMM</name>
<reference evidence="2 3" key="1">
    <citation type="submission" date="2018-10" db="EMBL/GenBank/DDBJ databases">
        <title>Complete Genome Sequence and Transcriptomic Profiles of a Marine Bacterium, Pseudoalteromonas agarivorans Hao 2018.</title>
        <authorList>
            <person name="Hao L."/>
        </authorList>
    </citation>
    <scope>NUCLEOTIDE SEQUENCE [LARGE SCALE GENOMIC DNA]</scope>
    <source>
        <strain evidence="2 3">Hao 2018</strain>
        <plasmid evidence="2 3">unnamed</plasmid>
    </source>
</reference>
<evidence type="ECO:0008006" key="4">
    <source>
        <dbReference type="Google" id="ProtNLM"/>
    </source>
</evidence>
<protein>
    <recommendedName>
        <fullName evidence="4">DUF1845 domain-containing protein</fullName>
    </recommendedName>
</protein>
<gene>
    <name evidence="2" type="ORF">D9T18_19935</name>
</gene>
<evidence type="ECO:0000313" key="2">
    <source>
        <dbReference type="EMBL" id="AYM89089.1"/>
    </source>
</evidence>
<feature type="compositionally biased region" description="Low complexity" evidence="1">
    <location>
        <begin position="190"/>
        <end position="199"/>
    </location>
</feature>
<geneLocation type="plasmid" evidence="2 3">
    <name>unnamed</name>
</geneLocation>
<evidence type="ECO:0000256" key="1">
    <source>
        <dbReference type="SAM" id="MobiDB-lite"/>
    </source>
</evidence>
<keyword evidence="2" id="KW-0614">Plasmid</keyword>
<feature type="region of interest" description="Disordered" evidence="1">
    <location>
        <begin position="162"/>
        <end position="207"/>
    </location>
</feature>
<sequence length="207" mass="23236">MYSRPVFRQNMIVNSLQAQRVMARSFDRVSNALFSLDVILRIIGDLKEIDQVEEVIHGHIDKVAEDMKKALDQLSKVMADNGIEDTPGYSAPVTYPIEITSPQVAQFAHLIRSLDKLMSIVDTLWLNTVLTSQQRSDATYEWQQRLIKLAGRIIGMEKRARISAHSKGKDEEVAEAAPEQETNDVELSSEAESTSKTSTNMQEEVSA</sequence>
<proteinExistence type="predicted"/>
<dbReference type="AlphaFoldDB" id="A0AAD0U316"/>